<evidence type="ECO:0000313" key="1">
    <source>
        <dbReference type="EMBL" id="QJE30184.1"/>
    </source>
</evidence>
<proteinExistence type="predicted"/>
<organism evidence="1 2">
    <name type="scientific">Parabacteroides distasonis</name>
    <dbReference type="NCBI Taxonomy" id="823"/>
    <lineage>
        <taxon>Bacteria</taxon>
        <taxon>Pseudomonadati</taxon>
        <taxon>Bacteroidota</taxon>
        <taxon>Bacteroidia</taxon>
        <taxon>Bacteroidales</taxon>
        <taxon>Tannerellaceae</taxon>
        <taxon>Parabacteroides</taxon>
    </lineage>
</organism>
<dbReference type="EMBL" id="CP051672">
    <property type="protein sequence ID" value="QJE30184.1"/>
    <property type="molecule type" value="Genomic_DNA"/>
</dbReference>
<accession>A0A7L5EHH2</accession>
<dbReference type="SUPFAM" id="SSF143011">
    <property type="entry name" value="RelE-like"/>
    <property type="match status" value="1"/>
</dbReference>
<sequence length="100" mass="11728">MNINYSKDFSNSVNKLSGKYKNSVINMIKEVKQAASIEDITDCKKLKDFQNIYRIRIGSFRALFLLRVIDNTVFFEYLVSRGEAYSKEYERKLRGKDKAL</sequence>
<dbReference type="Proteomes" id="UP000501982">
    <property type="component" value="Chromosome"/>
</dbReference>
<name>A0A7L5EHH2_PARDI</name>
<evidence type="ECO:0000313" key="2">
    <source>
        <dbReference type="Proteomes" id="UP000501982"/>
    </source>
</evidence>
<reference evidence="1 2" key="1">
    <citation type="submission" date="2020-04" db="EMBL/GenBank/DDBJ databases">
        <title>Complete Genomes and Methylome analysis of CBBP consortium that reverse antibiotic-induced susceptibility to vancomycin-resistant Enterococcus faecium infection.</title>
        <authorList>
            <person name="Fomenkov A."/>
            <person name="Zhang Z."/>
            <person name="Pamer E."/>
            <person name="Roberts R.J."/>
        </authorList>
    </citation>
    <scope>NUCLEOTIDE SEQUENCE [LARGE SCALE GENOMIC DNA]</scope>
    <source>
        <strain evidence="2">CBBP</strain>
    </source>
</reference>
<dbReference type="AlphaFoldDB" id="A0A7L5EHH2"/>
<protein>
    <recommendedName>
        <fullName evidence="3">Type II toxin-antitoxin system RelE/ParE family toxin</fullName>
    </recommendedName>
</protein>
<dbReference type="Gene3D" id="3.30.2310.20">
    <property type="entry name" value="RelE-like"/>
    <property type="match status" value="1"/>
</dbReference>
<dbReference type="InterPro" id="IPR035093">
    <property type="entry name" value="RelE/ParE_toxin_dom_sf"/>
</dbReference>
<evidence type="ECO:0008006" key="3">
    <source>
        <dbReference type="Google" id="ProtNLM"/>
    </source>
</evidence>
<gene>
    <name evidence="1" type="ORF">HHO38_18675</name>
</gene>
<dbReference type="RefSeq" id="WP_022192510.1">
    <property type="nucleotide sequence ID" value="NZ_CP051672.1"/>
</dbReference>